<keyword evidence="2" id="KW-1185">Reference proteome</keyword>
<dbReference type="AlphaFoldDB" id="A0A822YA54"/>
<comment type="caution">
    <text evidence="1">The sequence shown here is derived from an EMBL/GenBank/DDBJ whole genome shotgun (WGS) entry which is preliminary data.</text>
</comment>
<dbReference type="Proteomes" id="UP000607653">
    <property type="component" value="Unassembled WGS sequence"/>
</dbReference>
<dbReference type="EMBL" id="DUZY01000002">
    <property type="protein sequence ID" value="DAD28973.1"/>
    <property type="molecule type" value="Genomic_DNA"/>
</dbReference>
<accession>A0A822YA54</accession>
<evidence type="ECO:0000313" key="2">
    <source>
        <dbReference type="Proteomes" id="UP000607653"/>
    </source>
</evidence>
<organism evidence="1 2">
    <name type="scientific">Nelumbo nucifera</name>
    <name type="common">Sacred lotus</name>
    <dbReference type="NCBI Taxonomy" id="4432"/>
    <lineage>
        <taxon>Eukaryota</taxon>
        <taxon>Viridiplantae</taxon>
        <taxon>Streptophyta</taxon>
        <taxon>Embryophyta</taxon>
        <taxon>Tracheophyta</taxon>
        <taxon>Spermatophyta</taxon>
        <taxon>Magnoliopsida</taxon>
        <taxon>Proteales</taxon>
        <taxon>Nelumbonaceae</taxon>
        <taxon>Nelumbo</taxon>
    </lineage>
</organism>
<reference evidence="1 2" key="1">
    <citation type="journal article" date="2020" name="Mol. Biol. Evol.">
        <title>Distinct Expression and Methylation Patterns for Genes with Different Fates following a Single Whole-Genome Duplication in Flowering Plants.</title>
        <authorList>
            <person name="Shi T."/>
            <person name="Rahmani R.S."/>
            <person name="Gugger P.F."/>
            <person name="Wang M."/>
            <person name="Li H."/>
            <person name="Zhang Y."/>
            <person name="Li Z."/>
            <person name="Wang Q."/>
            <person name="Van de Peer Y."/>
            <person name="Marchal K."/>
            <person name="Chen J."/>
        </authorList>
    </citation>
    <scope>NUCLEOTIDE SEQUENCE [LARGE SCALE GENOMIC DNA]</scope>
    <source>
        <tissue evidence="1">Leaf</tissue>
    </source>
</reference>
<sequence length="70" mass="8033">MDEGIVQFISFYNNVSFCKSQLELQTCRSHATHSLEDTGAELFSIIKKKKNAGAELSLSLHWLLLRRHKI</sequence>
<gene>
    <name evidence="1" type="ORF">HUJ06_030441</name>
</gene>
<name>A0A822YA54_NELNU</name>
<evidence type="ECO:0000313" key="1">
    <source>
        <dbReference type="EMBL" id="DAD28973.1"/>
    </source>
</evidence>
<proteinExistence type="predicted"/>
<protein>
    <submittedName>
        <fullName evidence="1">Uncharacterized protein</fullName>
    </submittedName>
</protein>